<dbReference type="PROSITE" id="PS50181">
    <property type="entry name" value="FBOX"/>
    <property type="match status" value="1"/>
</dbReference>
<evidence type="ECO:0000313" key="3">
    <source>
        <dbReference type="EMBL" id="CAA7019827.1"/>
    </source>
</evidence>
<feature type="compositionally biased region" description="Low complexity" evidence="1">
    <location>
        <begin position="17"/>
        <end position="27"/>
    </location>
</feature>
<evidence type="ECO:0000256" key="1">
    <source>
        <dbReference type="SAM" id="MobiDB-lite"/>
    </source>
</evidence>
<dbReference type="InterPro" id="IPR036047">
    <property type="entry name" value="F-box-like_dom_sf"/>
</dbReference>
<dbReference type="InterPro" id="IPR050354">
    <property type="entry name" value="F-box/kelch-repeat_ARATH"/>
</dbReference>
<evidence type="ECO:0000313" key="4">
    <source>
        <dbReference type="Proteomes" id="UP000467841"/>
    </source>
</evidence>
<dbReference type="Gene3D" id="2.120.10.80">
    <property type="entry name" value="Kelch-type beta propeller"/>
    <property type="match status" value="1"/>
</dbReference>
<keyword evidence="4" id="KW-1185">Reference proteome</keyword>
<dbReference type="Proteomes" id="UP000467841">
    <property type="component" value="Unassembled WGS sequence"/>
</dbReference>
<dbReference type="Pfam" id="PF00646">
    <property type="entry name" value="F-box"/>
    <property type="match status" value="1"/>
</dbReference>
<dbReference type="InterPro" id="IPR015915">
    <property type="entry name" value="Kelch-typ_b-propeller"/>
</dbReference>
<gene>
    <name evidence="3" type="ORF">MERR_LOCUS7062</name>
</gene>
<feature type="domain" description="F-box" evidence="2">
    <location>
        <begin position="23"/>
        <end position="70"/>
    </location>
</feature>
<dbReference type="SUPFAM" id="SSF117281">
    <property type="entry name" value="Kelch motif"/>
    <property type="match status" value="1"/>
</dbReference>
<dbReference type="InterPro" id="IPR057499">
    <property type="entry name" value="Kelch_FKB95"/>
</dbReference>
<accession>A0A6D2HVQ4</accession>
<dbReference type="EMBL" id="CACVBM020000488">
    <property type="protein sequence ID" value="CAA7019827.1"/>
    <property type="molecule type" value="Genomic_DNA"/>
</dbReference>
<dbReference type="Pfam" id="PF25210">
    <property type="entry name" value="Kelch_FKB95"/>
    <property type="match status" value="1"/>
</dbReference>
<dbReference type="OrthoDB" id="1022638at2759"/>
<dbReference type="PANTHER" id="PTHR24414">
    <property type="entry name" value="F-BOX/KELCH-REPEAT PROTEIN SKIP4"/>
    <property type="match status" value="1"/>
</dbReference>
<dbReference type="PANTHER" id="PTHR24414:SF143">
    <property type="entry name" value="F-BOX DOMAIN-CONTAINING PROTEIN"/>
    <property type="match status" value="1"/>
</dbReference>
<protein>
    <recommendedName>
        <fullName evidence="2">F-box domain-containing protein</fullName>
    </recommendedName>
</protein>
<evidence type="ECO:0000259" key="2">
    <source>
        <dbReference type="PROSITE" id="PS50181"/>
    </source>
</evidence>
<feature type="region of interest" description="Disordered" evidence="1">
    <location>
        <begin position="1"/>
        <end position="27"/>
    </location>
</feature>
<comment type="caution">
    <text evidence="3">The sequence shown here is derived from an EMBL/GenBank/DDBJ whole genome shotgun (WGS) entry which is preliminary data.</text>
</comment>
<proteinExistence type="predicted"/>
<organism evidence="3 4">
    <name type="scientific">Microthlaspi erraticum</name>
    <dbReference type="NCBI Taxonomy" id="1685480"/>
    <lineage>
        <taxon>Eukaryota</taxon>
        <taxon>Viridiplantae</taxon>
        <taxon>Streptophyta</taxon>
        <taxon>Embryophyta</taxon>
        <taxon>Tracheophyta</taxon>
        <taxon>Spermatophyta</taxon>
        <taxon>Magnoliopsida</taxon>
        <taxon>eudicotyledons</taxon>
        <taxon>Gunneridae</taxon>
        <taxon>Pentapetalae</taxon>
        <taxon>rosids</taxon>
        <taxon>malvids</taxon>
        <taxon>Brassicales</taxon>
        <taxon>Brassicaceae</taxon>
        <taxon>Coluteocarpeae</taxon>
        <taxon>Microthlaspi</taxon>
    </lineage>
</organism>
<dbReference type="AlphaFoldDB" id="A0A6D2HVQ4"/>
<reference evidence="3" key="1">
    <citation type="submission" date="2020-01" db="EMBL/GenBank/DDBJ databases">
        <authorList>
            <person name="Mishra B."/>
        </authorList>
    </citation>
    <scope>NUCLEOTIDE SEQUENCE [LARGE SCALE GENOMIC DNA]</scope>
</reference>
<dbReference type="SUPFAM" id="SSF81383">
    <property type="entry name" value="F-box domain"/>
    <property type="match status" value="1"/>
</dbReference>
<name>A0A6D2HVQ4_9BRAS</name>
<dbReference type="InterPro" id="IPR001810">
    <property type="entry name" value="F-box_dom"/>
</dbReference>
<sequence>MSLSPNKKRVHEDNNHSSPSSSSLSLSSLPNDTILRCLLGVPRSSHLNVSHVNKTFRSLVRSPEFQFHQIRSLLLRKDSVYVSFSCADIDDVFQWFTLRPTEIENEKKKKKTVEYRLVPFSIPLPSNGFAFVPSIAVAIGSEIYFVGSNSDSETDLWIFDTRSGKLTQGPSMKSDGRFFSAVEVVDGKIYVIVGGYHGDEGMQVEVFDPKTRVWSFAGEERIQWLTSPFCASLEGKVFAVEEDGDEFVVYNARQGKREDMSVAKEMEEIGRPDYDFLICVCAVENVLYGCFSYSGIVWFDTKRSVWTRLVVSESDYVFDVKGKGSTDYFKVGAMVEYHGKLAVFWRHCEEEKNYDSMCGVMALDRVGGKIRGTIEWSGVVATFSDDFMIAHCVAVSH</sequence>